<evidence type="ECO:0000256" key="1">
    <source>
        <dbReference type="SAM" id="Coils"/>
    </source>
</evidence>
<reference evidence="2 3" key="1">
    <citation type="submission" date="2019-09" db="EMBL/GenBank/DDBJ databases">
        <title>Bird 10,000 Genomes (B10K) Project - Family phase.</title>
        <authorList>
            <person name="Zhang G."/>
        </authorList>
    </citation>
    <scope>NUCLEOTIDE SEQUENCE [LARGE SCALE GENOMIC DNA]</scope>
    <source>
        <strain evidence="2">OUT-0020</strain>
        <tissue evidence="2">Liver</tissue>
    </source>
</reference>
<comment type="caution">
    <text evidence="2">The sequence shown here is derived from an EMBL/GenBank/DDBJ whole genome shotgun (WGS) entry which is preliminary data.</text>
</comment>
<dbReference type="PANTHER" id="PTHR22455">
    <property type="entry name" value="CILIA- AND FLAGELLA-ASSOCIATED PROTEIN 91"/>
    <property type="match status" value="1"/>
</dbReference>
<protein>
    <submittedName>
        <fullName evidence="2">CFA91 protein</fullName>
    </submittedName>
</protein>
<sequence>MLDFLSKELVRLQEERKIHAFVMLAERQRRMLEAEESGRRQVEERRRQEEDEIFKQAGEGDWWDWEQYLGVLFQVVKMHQSTIDSYLEDIILSSMENIAEEQAREEIQRMAVEINDIAYEMESRYVIKWHIRGCLQQFRTCLTICICGYVYNRRHGKGRAILFTITSLV</sequence>
<dbReference type="Proteomes" id="UP000578766">
    <property type="component" value="Unassembled WGS sequence"/>
</dbReference>
<proteinExistence type="predicted"/>
<feature type="coiled-coil region" evidence="1">
    <location>
        <begin position="25"/>
        <end position="52"/>
    </location>
</feature>
<feature type="non-terminal residue" evidence="2">
    <location>
        <position position="1"/>
    </location>
</feature>
<organism evidence="2 3">
    <name type="scientific">Cepphus grylle</name>
    <name type="common">Black guillemot</name>
    <name type="synonym">Alca grylle</name>
    <dbReference type="NCBI Taxonomy" id="28697"/>
    <lineage>
        <taxon>Eukaryota</taxon>
        <taxon>Metazoa</taxon>
        <taxon>Chordata</taxon>
        <taxon>Craniata</taxon>
        <taxon>Vertebrata</taxon>
        <taxon>Euteleostomi</taxon>
        <taxon>Archelosauria</taxon>
        <taxon>Archosauria</taxon>
        <taxon>Dinosauria</taxon>
        <taxon>Saurischia</taxon>
        <taxon>Theropoda</taxon>
        <taxon>Coelurosauria</taxon>
        <taxon>Aves</taxon>
        <taxon>Neognathae</taxon>
        <taxon>Neoaves</taxon>
        <taxon>Charadriiformes</taxon>
        <taxon>Alcidae</taxon>
        <taxon>Cepphus</taxon>
    </lineage>
</organism>
<keyword evidence="3" id="KW-1185">Reference proteome</keyword>
<evidence type="ECO:0000313" key="2">
    <source>
        <dbReference type="EMBL" id="NXV18208.1"/>
    </source>
</evidence>
<dbReference type="InterPro" id="IPR026720">
    <property type="entry name" value="CFAP91"/>
</dbReference>
<name>A0A7L3RTV9_CEPGR</name>
<evidence type="ECO:0000313" key="3">
    <source>
        <dbReference type="Proteomes" id="UP000578766"/>
    </source>
</evidence>
<dbReference type="AlphaFoldDB" id="A0A7L3RTV9"/>
<accession>A0A7L3RTV9</accession>
<dbReference type="EMBL" id="VZUD01000090">
    <property type="protein sequence ID" value="NXV18208.1"/>
    <property type="molecule type" value="Genomic_DNA"/>
</dbReference>
<dbReference type="PANTHER" id="PTHR22455:SF10">
    <property type="entry name" value="CILIA- AND FLAGELLA-ASSOCIATED PROTEIN 91"/>
    <property type="match status" value="1"/>
</dbReference>
<feature type="non-terminal residue" evidence="2">
    <location>
        <position position="169"/>
    </location>
</feature>
<gene>
    <name evidence="2" type="primary">Maats1_1</name>
    <name evidence="2" type="ORF">CEPGRY_R15490</name>
</gene>
<keyword evidence="1" id="KW-0175">Coiled coil</keyword>